<feature type="domain" description="DUF6879" evidence="1">
    <location>
        <begin position="8"/>
        <end position="166"/>
    </location>
</feature>
<reference evidence="2" key="1">
    <citation type="journal article" date="2020" name="PLoS ONE">
        <title>Isolation and characterization of Streptomyces bacteriophages and Streptomyces strains encoding biosynthetic arsenals: Streptomyces strains and phages for antibiotic discovery.</title>
        <authorList>
            <person name="Montano E.T."/>
            <person name="Nideffer J.F."/>
            <person name="Brumage L."/>
            <person name="Erb M."/>
            <person name="Derman A.I."/>
            <person name="Davis J.P."/>
            <person name="Estrada E."/>
            <person name="Fu S."/>
            <person name="Le D."/>
            <person name="Vuppala A."/>
            <person name="Tran C."/>
            <person name="Luterstein E."/>
            <person name="Lakkaraju S."/>
            <person name="Panchagnula S."/>
            <person name="Ren C."/>
            <person name="Doan J."/>
            <person name="Tran S."/>
            <person name="Soriano J."/>
            <person name="Fujita Y."/>
            <person name="Gutala P."/>
            <person name="Fujii Q."/>
            <person name="Lee M."/>
            <person name="Bui A."/>
            <person name="Villarreal C."/>
            <person name="Shing S.R."/>
            <person name="Kim S."/>
            <person name="Freeman D."/>
            <person name="Racha V."/>
            <person name="Ho A."/>
            <person name="Kumar P."/>
            <person name="Falah K."/>
            <person name="Dawson T."/>
            <person name="Enustun E."/>
            <person name="Prichard A."/>
            <person name="Gomez A."/>
            <person name="Khanna K."/>
            <person name="Trigg S."/>
            <person name="Fernandez L."/>
            <person name="Pogliano K."/>
            <person name="Pogliano J."/>
        </authorList>
    </citation>
    <scope>NUCLEOTIDE SEQUENCE</scope>
    <source>
        <strain evidence="2">QF2</strain>
    </source>
</reference>
<dbReference type="EMBL" id="JACWUS010000001">
    <property type="protein sequence ID" value="MBD2827950.1"/>
    <property type="molecule type" value="Genomic_DNA"/>
</dbReference>
<comment type="caution">
    <text evidence="2">The sequence shown here is derived from an EMBL/GenBank/DDBJ whole genome shotgun (WGS) entry which is preliminary data.</text>
</comment>
<evidence type="ECO:0000313" key="2">
    <source>
        <dbReference type="EMBL" id="MBD2827950.1"/>
    </source>
</evidence>
<accession>A0A927BJQ9</accession>
<dbReference type="AlphaFoldDB" id="A0A927BJQ9"/>
<sequence length="168" mass="19100">MPETLEGEWSRVTRNAVHLEMRDSYIRDDPGFIAWQQGRTAEAAARYQPWADLMKKATARGVVVRRARIVSEPLSDYCRFEYDVTGPVNLAGGEEVRWLPRRRASDIALPGNDFWVFDGTHGKFNHFTGDGSSAGPESFEDPRVVKLCVDAFEAVWERATPHEEYRPA</sequence>
<dbReference type="InterPro" id="IPR049244">
    <property type="entry name" value="DUF6879"/>
</dbReference>
<organism evidence="2">
    <name type="scientific">Streptomyces globisporus</name>
    <dbReference type="NCBI Taxonomy" id="1908"/>
    <lineage>
        <taxon>Bacteria</taxon>
        <taxon>Bacillati</taxon>
        <taxon>Actinomycetota</taxon>
        <taxon>Actinomycetes</taxon>
        <taxon>Kitasatosporales</taxon>
        <taxon>Streptomycetaceae</taxon>
        <taxon>Streptomyces</taxon>
    </lineage>
</organism>
<name>A0A927BJQ9_STRGL</name>
<evidence type="ECO:0000259" key="1">
    <source>
        <dbReference type="Pfam" id="PF21806"/>
    </source>
</evidence>
<gene>
    <name evidence="2" type="ORF">ID875_05620</name>
</gene>
<protein>
    <recommendedName>
        <fullName evidence="1">DUF6879 domain-containing protein</fullName>
    </recommendedName>
</protein>
<dbReference type="Pfam" id="PF21806">
    <property type="entry name" value="DUF6879"/>
    <property type="match status" value="1"/>
</dbReference>
<proteinExistence type="predicted"/>